<dbReference type="GO" id="GO:0045944">
    <property type="term" value="P:positive regulation of transcription by RNA polymerase II"/>
    <property type="evidence" value="ECO:0007669"/>
    <property type="project" value="TreeGrafter"/>
</dbReference>
<sequence length="760" mass="84125">MSPTKIRCIVDNPGASCLRCQRESKACVFSEERSHRKQSVTSIRRGSSSREPDDYDYAPLESPSPLPPPPPLGHQNDERHGEQTLLTSDQNYDTTMQSNEPGDPPPPDGHDASLPSDSNGGNLTDSLMRTLVSNSKDAMNLLFQAAVERADTDGGDTTTNSPPTSRTRINASAEQATPGTTASTARDAMPLCSSTPSPEVLRLWRAFRFTKMGWFTAEEAIAYVDLFHKNLAPLSPVSKAFDPSHDGHFKLITQEPLLCCVILMISSRYHVLEGAGGLARSTLIHHRLWEHCQHLIMRLMFGHEKRSKAKTRTRGAIEALLLIIEWHPRAIHLPPAADGWDSSVLLTESDPRDDPFGNQAEIADTNGHWLRDVITPAKISDRMSWMLLGCVQSLALELGICDVGEPSDPSATPSQLPNLRAQQARLRQLMYIFMEQQSSRLGCPSMIPASLSQLLSEPTGISNQDSAMITAWMDLTRLLRTIIDVLFPSAAVTRDSINSGRYVTIIKHFQQQLSSWKATHLHPDKLSAHGFEDVSIEFNHLRAFMNSLGIQAVVERVLGKGAPRVTNPDILQSSITSVDYAFIKEVIDGSCQVLESVNRIFEAGTLRHCPMRIFLRIITASIFLLKALSLGTRTADLQASLDMLETVIKALQQSNLDEMHLACRYGELLEMHLEKFREGMIAASIPQGISPAHTSNQLEFHSGMNHAESALEGMQFGGMDDWMALPFDPSVAPFGFWNGGPDLPESDDRSWDFLWNLPNV</sequence>
<feature type="compositionally biased region" description="Polar residues" evidence="1">
    <location>
        <begin position="115"/>
        <end position="126"/>
    </location>
</feature>
<evidence type="ECO:0000256" key="1">
    <source>
        <dbReference type="SAM" id="MobiDB-lite"/>
    </source>
</evidence>
<dbReference type="PANTHER" id="PTHR31644:SF3">
    <property type="entry name" value="ZN(II)2CYS6 TRANSCRIPTION FACTOR (EUROFUNG)"/>
    <property type="match status" value="1"/>
</dbReference>
<dbReference type="InterPro" id="IPR052780">
    <property type="entry name" value="AAA_Catabolism_Regulators"/>
</dbReference>
<dbReference type="GO" id="GO:0009074">
    <property type="term" value="P:aromatic amino acid family catabolic process"/>
    <property type="evidence" value="ECO:0007669"/>
    <property type="project" value="TreeGrafter"/>
</dbReference>
<evidence type="ECO:0000313" key="2">
    <source>
        <dbReference type="EMBL" id="KAH6884415.1"/>
    </source>
</evidence>
<reference evidence="2 3" key="1">
    <citation type="journal article" date="2021" name="Nat. Commun.">
        <title>Genetic determinants of endophytism in the Arabidopsis root mycobiome.</title>
        <authorList>
            <person name="Mesny F."/>
            <person name="Miyauchi S."/>
            <person name="Thiergart T."/>
            <person name="Pickel B."/>
            <person name="Atanasova L."/>
            <person name="Karlsson M."/>
            <person name="Huettel B."/>
            <person name="Barry K.W."/>
            <person name="Haridas S."/>
            <person name="Chen C."/>
            <person name="Bauer D."/>
            <person name="Andreopoulos W."/>
            <person name="Pangilinan J."/>
            <person name="LaButti K."/>
            <person name="Riley R."/>
            <person name="Lipzen A."/>
            <person name="Clum A."/>
            <person name="Drula E."/>
            <person name="Henrissat B."/>
            <person name="Kohler A."/>
            <person name="Grigoriev I.V."/>
            <person name="Martin F.M."/>
            <person name="Hacquard S."/>
        </authorList>
    </citation>
    <scope>NUCLEOTIDE SEQUENCE [LARGE SCALE GENOMIC DNA]</scope>
    <source>
        <strain evidence="2 3">MPI-CAGE-CH-0241</strain>
    </source>
</reference>
<dbReference type="AlphaFoldDB" id="A0A9P9AM62"/>
<organism evidence="2 3">
    <name type="scientific">Thelonectria olida</name>
    <dbReference type="NCBI Taxonomy" id="1576542"/>
    <lineage>
        <taxon>Eukaryota</taxon>
        <taxon>Fungi</taxon>
        <taxon>Dikarya</taxon>
        <taxon>Ascomycota</taxon>
        <taxon>Pezizomycotina</taxon>
        <taxon>Sordariomycetes</taxon>
        <taxon>Hypocreomycetidae</taxon>
        <taxon>Hypocreales</taxon>
        <taxon>Nectriaceae</taxon>
        <taxon>Thelonectria</taxon>
    </lineage>
</organism>
<protein>
    <submittedName>
        <fullName evidence="2">Uncharacterized protein</fullName>
    </submittedName>
</protein>
<feature type="compositionally biased region" description="Low complexity" evidence="1">
    <location>
        <begin position="157"/>
        <end position="168"/>
    </location>
</feature>
<dbReference type="Proteomes" id="UP000777438">
    <property type="component" value="Unassembled WGS sequence"/>
</dbReference>
<feature type="region of interest" description="Disordered" evidence="1">
    <location>
        <begin position="92"/>
        <end position="126"/>
    </location>
</feature>
<dbReference type="EMBL" id="JAGPYM010000020">
    <property type="protein sequence ID" value="KAH6884415.1"/>
    <property type="molecule type" value="Genomic_DNA"/>
</dbReference>
<dbReference type="GO" id="GO:0005634">
    <property type="term" value="C:nucleus"/>
    <property type="evidence" value="ECO:0007669"/>
    <property type="project" value="TreeGrafter"/>
</dbReference>
<dbReference type="CDD" id="cd12148">
    <property type="entry name" value="fungal_TF_MHR"/>
    <property type="match status" value="1"/>
</dbReference>
<dbReference type="GO" id="GO:0000981">
    <property type="term" value="F:DNA-binding transcription factor activity, RNA polymerase II-specific"/>
    <property type="evidence" value="ECO:0007669"/>
    <property type="project" value="TreeGrafter"/>
</dbReference>
<proteinExistence type="predicted"/>
<evidence type="ECO:0000313" key="3">
    <source>
        <dbReference type="Proteomes" id="UP000777438"/>
    </source>
</evidence>
<dbReference type="PANTHER" id="PTHR31644">
    <property type="entry name" value="TRANSCRIPTIONAL ACTIVATOR ARO80-RELATED"/>
    <property type="match status" value="1"/>
</dbReference>
<feature type="compositionally biased region" description="Polar residues" evidence="1">
    <location>
        <begin position="169"/>
        <end position="184"/>
    </location>
</feature>
<gene>
    <name evidence="2" type="ORF">B0T10DRAFT_539851</name>
</gene>
<name>A0A9P9AM62_9HYPO</name>
<feature type="compositionally biased region" description="Pro residues" evidence="1">
    <location>
        <begin position="62"/>
        <end position="72"/>
    </location>
</feature>
<feature type="region of interest" description="Disordered" evidence="1">
    <location>
        <begin position="149"/>
        <end position="191"/>
    </location>
</feature>
<dbReference type="OrthoDB" id="2262349at2759"/>
<accession>A0A9P9AM62</accession>
<feature type="region of interest" description="Disordered" evidence="1">
    <location>
        <begin position="29"/>
        <end position="78"/>
    </location>
</feature>
<keyword evidence="3" id="KW-1185">Reference proteome</keyword>
<comment type="caution">
    <text evidence="2">The sequence shown here is derived from an EMBL/GenBank/DDBJ whole genome shotgun (WGS) entry which is preliminary data.</text>
</comment>